<gene>
    <name evidence="5" type="ORF">E6W39_05295</name>
</gene>
<comment type="cofactor">
    <cofactor evidence="1">
        <name>FAD</name>
        <dbReference type="ChEBI" id="CHEBI:57692"/>
    </cofactor>
</comment>
<sequence length="557" mass="59843">MRDAQQSLPSETEVLIVGAGPVGLALALELRFQGVDFVLIDAGDGTVPHPKVSAVGPRAMEHFRRWGLADRIREAGWPTDHSLDTAWVTRVGGHEVHRLRVGTTATRAPFRHTPEPEAICPQHWLTPLLADALGHHPGGPLLLRHRLEGLQQANDSVTAKVNDRARHATATIQARYLVAADGADSAVRAAIGITAPARYPTQVLRNILFEAPELRARLGERHALFYYLLLSDALRFPLRAVDGQGMFRLSIRCGGTPEAAQPAMALLRRAIAVPTPLRVLSDQYWRLTHRLATEFRSGRVFLLGDAAHTLSPSGGFGANAGIAAAANLGWKLAAELAGWAGPALLDSYQAERRPVALEALDEAHRNLRRTIDRTLPAELYEDGPVGAAVRADLAARLEAEGARREFDAPMIHMGYRYASQIVLPEEELVGGAAALADEPVDRPNSRPGSRAPHAWLAPGRSTLDLFGPGFRLLAFDPQAADPGPLERACRARRVPLAVTVCRDAAVAGCYRAPLVLVRPDGHVAWRGGWTDAPRGAGADAVVDTARGAGEGEGDGEP</sequence>
<dbReference type="Gene3D" id="3.30.9.10">
    <property type="entry name" value="D-Amino Acid Oxidase, subunit A, domain 2"/>
    <property type="match status" value="1"/>
</dbReference>
<dbReference type="PANTHER" id="PTHR43004">
    <property type="entry name" value="TRK SYSTEM POTASSIUM UPTAKE PROTEIN"/>
    <property type="match status" value="1"/>
</dbReference>
<dbReference type="PRINTS" id="PR00420">
    <property type="entry name" value="RNGMNOXGNASE"/>
</dbReference>
<keyword evidence="5" id="KW-0503">Monooxygenase</keyword>
<dbReference type="PANTHER" id="PTHR43004:SF19">
    <property type="entry name" value="BINDING MONOOXYGENASE, PUTATIVE (JCVI)-RELATED"/>
    <property type="match status" value="1"/>
</dbReference>
<dbReference type="GO" id="GO:0071949">
    <property type="term" value="F:FAD binding"/>
    <property type="evidence" value="ECO:0007669"/>
    <property type="project" value="InterPro"/>
</dbReference>
<keyword evidence="3" id="KW-0274">FAD</keyword>
<dbReference type="Pfam" id="PF01494">
    <property type="entry name" value="FAD_binding_3"/>
    <property type="match status" value="1"/>
</dbReference>
<dbReference type="NCBIfam" id="NF004780">
    <property type="entry name" value="PRK06126.1"/>
    <property type="match status" value="1"/>
</dbReference>
<evidence type="ECO:0000256" key="2">
    <source>
        <dbReference type="ARBA" id="ARBA00022630"/>
    </source>
</evidence>
<dbReference type="Gene3D" id="3.40.30.120">
    <property type="match status" value="1"/>
</dbReference>
<proteinExistence type="predicted"/>
<dbReference type="GO" id="GO:0016709">
    <property type="term" value="F:oxidoreductase activity, acting on paired donors, with incorporation or reduction of molecular oxygen, NAD(P)H as one donor, and incorporation of one atom of oxygen"/>
    <property type="evidence" value="ECO:0007669"/>
    <property type="project" value="UniProtKB-ARBA"/>
</dbReference>
<dbReference type="SUPFAM" id="SSF51905">
    <property type="entry name" value="FAD/NAD(P)-binding domain"/>
    <property type="match status" value="1"/>
</dbReference>
<dbReference type="AlphaFoldDB" id="A0A540VYF2"/>
<reference evidence="5 6" key="1">
    <citation type="submission" date="2019-06" db="EMBL/GenBank/DDBJ databases">
        <title>Description of Kitasatospora acidophila sp. nov. isolated from pine grove soil, and reclassification of Streptomyces novaecaesareae to Kitasatospora novaeceasareae comb. nov.</title>
        <authorList>
            <person name="Kim M.J."/>
        </authorList>
    </citation>
    <scope>NUCLEOTIDE SEQUENCE [LARGE SCALE GENOMIC DNA]</scope>
    <source>
        <strain evidence="5 6">MMS16-CNU292</strain>
    </source>
</reference>
<protein>
    <submittedName>
        <fullName evidence="5">FAD-binding monooxygenase</fullName>
    </submittedName>
</protein>
<comment type="caution">
    <text evidence="5">The sequence shown here is derived from an EMBL/GenBank/DDBJ whole genome shotgun (WGS) entry which is preliminary data.</text>
</comment>
<keyword evidence="5" id="KW-0560">Oxidoreductase</keyword>
<dbReference type="RefSeq" id="WP_141632498.1">
    <property type="nucleotide sequence ID" value="NZ_VIGB01000003.1"/>
</dbReference>
<dbReference type="InterPro" id="IPR036188">
    <property type="entry name" value="FAD/NAD-bd_sf"/>
</dbReference>
<evidence type="ECO:0000256" key="1">
    <source>
        <dbReference type="ARBA" id="ARBA00001974"/>
    </source>
</evidence>
<organism evidence="5 6">
    <name type="scientific">Kitasatospora acidiphila</name>
    <dbReference type="NCBI Taxonomy" id="2567942"/>
    <lineage>
        <taxon>Bacteria</taxon>
        <taxon>Bacillati</taxon>
        <taxon>Actinomycetota</taxon>
        <taxon>Actinomycetes</taxon>
        <taxon>Kitasatosporales</taxon>
        <taxon>Streptomycetaceae</taxon>
        <taxon>Kitasatospora</taxon>
    </lineage>
</organism>
<evidence type="ECO:0000256" key="3">
    <source>
        <dbReference type="ARBA" id="ARBA00022827"/>
    </source>
</evidence>
<keyword evidence="6" id="KW-1185">Reference proteome</keyword>
<dbReference type="OrthoDB" id="8670884at2"/>
<feature type="domain" description="FAD-binding" evidence="4">
    <location>
        <begin position="11"/>
        <end position="362"/>
    </location>
</feature>
<dbReference type="Gene3D" id="3.50.50.60">
    <property type="entry name" value="FAD/NAD(P)-binding domain"/>
    <property type="match status" value="1"/>
</dbReference>
<dbReference type="Proteomes" id="UP000319103">
    <property type="component" value="Unassembled WGS sequence"/>
</dbReference>
<name>A0A540VYF2_9ACTN</name>
<accession>A0A540VYF2</accession>
<dbReference type="InterPro" id="IPR050641">
    <property type="entry name" value="RIFMO-like"/>
</dbReference>
<evidence type="ECO:0000313" key="5">
    <source>
        <dbReference type="EMBL" id="TQF01775.1"/>
    </source>
</evidence>
<dbReference type="InterPro" id="IPR002938">
    <property type="entry name" value="FAD-bd"/>
</dbReference>
<dbReference type="Pfam" id="PF21274">
    <property type="entry name" value="Rng_hyd_C"/>
    <property type="match status" value="1"/>
</dbReference>
<evidence type="ECO:0000259" key="4">
    <source>
        <dbReference type="Pfam" id="PF01494"/>
    </source>
</evidence>
<evidence type="ECO:0000313" key="6">
    <source>
        <dbReference type="Proteomes" id="UP000319103"/>
    </source>
</evidence>
<keyword evidence="2" id="KW-0285">Flavoprotein</keyword>
<dbReference type="EMBL" id="VIGB01000003">
    <property type="protein sequence ID" value="TQF01775.1"/>
    <property type="molecule type" value="Genomic_DNA"/>
</dbReference>